<dbReference type="EMBL" id="SLWB01000016">
    <property type="protein sequence ID" value="TCN63071.1"/>
    <property type="molecule type" value="Genomic_DNA"/>
</dbReference>
<dbReference type="Gene3D" id="2.70.98.10">
    <property type="match status" value="1"/>
</dbReference>
<dbReference type="InterPro" id="IPR013785">
    <property type="entry name" value="Aldolase_TIM"/>
</dbReference>
<feature type="domain" description="Glycosyl-hydrolase 97 C-terminal oligomerisation" evidence="7">
    <location>
        <begin position="566"/>
        <end position="666"/>
    </location>
</feature>
<dbReference type="PANTHER" id="PTHR35803:SF1">
    <property type="entry name" value="GLUCAN 1,4-ALPHA-GLUCOSIDASE SUSB"/>
    <property type="match status" value="1"/>
</dbReference>
<name>A0A4R2E5H5_9BACT</name>
<dbReference type="Gene3D" id="3.20.20.70">
    <property type="entry name" value="Aldolase class I"/>
    <property type="match status" value="1"/>
</dbReference>
<evidence type="ECO:0000313" key="8">
    <source>
        <dbReference type="EMBL" id="TCN63071.1"/>
    </source>
</evidence>
<feature type="signal peptide" evidence="4">
    <location>
        <begin position="1"/>
        <end position="22"/>
    </location>
</feature>
<dbReference type="InterPro" id="IPR052720">
    <property type="entry name" value="Glycosyl_hydrolase_97"/>
</dbReference>
<evidence type="ECO:0000259" key="6">
    <source>
        <dbReference type="Pfam" id="PF14508"/>
    </source>
</evidence>
<sequence>MKRIYTLAVALLLLCQTGLVLGAEATLRAKSPNGRVQVSFVLQKGTATYSLTRNGKEVIAPSSLGFTFRNMPEMKGNLAVVGSSSRSINEKWEQPWGERRWITNSCGELVVKLREKSGLKRAINVTFRVFDDGLGFRYTFPKQPNIDSLIIASEETEFSLPTADKAWWTPVHGDNSYYESIPRHTAIAAIDTVNTPATIETRDGLYLAIHEANLTDYASMTLLNVGKGKLRSELVPWSNGVKVYAKAPFSTPWRTVIVADKPGDLITSNIMLNLNEPCKLKDISWVKPAKYIGVWWGMHINKYTWGQGSKHGATTKIVKEYIDFAAANGFAGVLVEGWNEGWDYDWSKEGYRFSFTKAYPDFDLPEICRYAASKNVKLIGHHETGGFAANYEKQLEDAFKLYQQNGVSCIKTGYVNKYIDGKEWHDSQYGIRHYRKVFEEAARYRIMIDNHEPVKPTGLCRTYPNFMTQEGGRGQEYDAWSMDGGNPPSYTTVIPFTRMLAGPFDFTPGTFNFENTGLKGTRVQTTLAKQLAMMVVIYSPLQMASDLPESYEGNPAFQFIKDVPCDWEETQVLNGEIGQYITIARKDRNAEGWYIGSITNEQERTLAIPLSFLAKGKKYTAQVYADGADADWKSNPTSIAITAQQVDAQSTLTLKLAKGGGAAVRIVPVK</sequence>
<dbReference type="InterPro" id="IPR014718">
    <property type="entry name" value="GH-type_carb-bd"/>
</dbReference>
<evidence type="ECO:0000256" key="3">
    <source>
        <dbReference type="ARBA" id="ARBA00022837"/>
    </source>
</evidence>
<keyword evidence="3" id="KW-0106">Calcium</keyword>
<keyword evidence="9" id="KW-1185">Reference proteome</keyword>
<feature type="chain" id="PRO_5020233770" evidence="4">
    <location>
        <begin position="23"/>
        <end position="670"/>
    </location>
</feature>
<evidence type="ECO:0000256" key="1">
    <source>
        <dbReference type="ARBA" id="ARBA00001913"/>
    </source>
</evidence>
<evidence type="ECO:0000259" key="7">
    <source>
        <dbReference type="Pfam" id="PF14509"/>
    </source>
</evidence>
<dbReference type="PANTHER" id="PTHR35803">
    <property type="entry name" value="GLUCAN 1,4-ALPHA-GLUCOSIDASE SUSB-RELATED"/>
    <property type="match status" value="1"/>
</dbReference>
<feature type="domain" description="Glycosyl-hydrolase 97 catalytic" evidence="5">
    <location>
        <begin position="295"/>
        <end position="471"/>
    </location>
</feature>
<dbReference type="Pfam" id="PF14509">
    <property type="entry name" value="GH97_C"/>
    <property type="match status" value="1"/>
</dbReference>
<dbReference type="InterPro" id="IPR017853">
    <property type="entry name" value="GH"/>
</dbReference>
<proteinExistence type="predicted"/>
<evidence type="ECO:0000313" key="9">
    <source>
        <dbReference type="Proteomes" id="UP000294830"/>
    </source>
</evidence>
<comment type="cofactor">
    <cofactor evidence="1">
        <name>Ca(2+)</name>
        <dbReference type="ChEBI" id="CHEBI:29108"/>
    </cofactor>
</comment>
<keyword evidence="4" id="KW-0732">Signal</keyword>
<dbReference type="Pfam" id="PF14508">
    <property type="entry name" value="GH97_N"/>
    <property type="match status" value="1"/>
</dbReference>
<protein>
    <submittedName>
        <fullName evidence="8">Alpha-glucosidase</fullName>
    </submittedName>
</protein>
<comment type="caution">
    <text evidence="8">The sequence shown here is derived from an EMBL/GenBank/DDBJ whole genome shotgun (WGS) entry which is preliminary data.</text>
</comment>
<comment type="subunit">
    <text evidence="2">Monomer.</text>
</comment>
<accession>A0A4R2E5H5</accession>
<dbReference type="InterPro" id="IPR029483">
    <property type="entry name" value="GH97_C"/>
</dbReference>
<organism evidence="8 9">
    <name type="scientific">Acetobacteroides hydrogenigenes</name>
    <dbReference type="NCBI Taxonomy" id="979970"/>
    <lineage>
        <taxon>Bacteria</taxon>
        <taxon>Pseudomonadati</taxon>
        <taxon>Bacteroidota</taxon>
        <taxon>Bacteroidia</taxon>
        <taxon>Bacteroidales</taxon>
        <taxon>Rikenellaceae</taxon>
        <taxon>Acetobacteroides</taxon>
    </lineage>
</organism>
<reference evidence="8 9" key="1">
    <citation type="submission" date="2019-03" db="EMBL/GenBank/DDBJ databases">
        <title>Genomic Encyclopedia of Archaeal and Bacterial Type Strains, Phase II (KMG-II): from individual species to whole genera.</title>
        <authorList>
            <person name="Goeker M."/>
        </authorList>
    </citation>
    <scope>NUCLEOTIDE SEQUENCE [LARGE SCALE GENOMIC DNA]</scope>
    <source>
        <strain evidence="8 9">RL-C</strain>
    </source>
</reference>
<evidence type="ECO:0000259" key="5">
    <source>
        <dbReference type="Pfam" id="PF10566"/>
    </source>
</evidence>
<dbReference type="Pfam" id="PF10566">
    <property type="entry name" value="Glyco_hydro_97"/>
    <property type="match status" value="1"/>
</dbReference>
<dbReference type="Proteomes" id="UP000294830">
    <property type="component" value="Unassembled WGS sequence"/>
</dbReference>
<dbReference type="InterPro" id="IPR029486">
    <property type="entry name" value="GH97_N"/>
</dbReference>
<dbReference type="OrthoDB" id="1109141at2"/>
<dbReference type="RefSeq" id="WP_131840237.1">
    <property type="nucleotide sequence ID" value="NZ_SLWB01000016.1"/>
</dbReference>
<evidence type="ECO:0000256" key="2">
    <source>
        <dbReference type="ARBA" id="ARBA00011245"/>
    </source>
</evidence>
<gene>
    <name evidence="8" type="ORF">CLV25_11649</name>
</gene>
<dbReference type="InterPro" id="IPR019563">
    <property type="entry name" value="GH97_catalytic"/>
</dbReference>
<dbReference type="SUPFAM" id="SSF51445">
    <property type="entry name" value="(Trans)glycosidases"/>
    <property type="match status" value="1"/>
</dbReference>
<dbReference type="AlphaFoldDB" id="A0A4R2E5H5"/>
<feature type="domain" description="Glycosyl-hydrolase 97 N-terminal" evidence="6">
    <location>
        <begin position="30"/>
        <end position="277"/>
    </location>
</feature>
<dbReference type="GO" id="GO:0030246">
    <property type="term" value="F:carbohydrate binding"/>
    <property type="evidence" value="ECO:0007669"/>
    <property type="project" value="InterPro"/>
</dbReference>
<evidence type="ECO:0000256" key="4">
    <source>
        <dbReference type="SAM" id="SignalP"/>
    </source>
</evidence>